<reference evidence="6" key="1">
    <citation type="submission" date="2016-06" db="EMBL/GenBank/DDBJ databases">
        <authorList>
            <person name="Butler K."/>
        </authorList>
    </citation>
    <scope>NUCLEOTIDE SEQUENCE [LARGE SCALE GENOMIC DNA]</scope>
    <source>
        <strain evidence="6">GCSL-Mp20</strain>
    </source>
</reference>
<evidence type="ECO:0000313" key="6">
    <source>
        <dbReference type="Proteomes" id="UP000092377"/>
    </source>
</evidence>
<dbReference type="OrthoDB" id="282744at2"/>
<dbReference type="Proteomes" id="UP000092377">
    <property type="component" value="Unassembled WGS sequence"/>
</dbReference>
<proteinExistence type="predicted"/>
<keyword evidence="6" id="KW-1185">Reference proteome</keyword>
<dbReference type="PANTHER" id="PTHR47504">
    <property type="entry name" value="RIGHT ORIGIN-BINDING PROTEIN"/>
    <property type="match status" value="1"/>
</dbReference>
<accession>A0A1B8H106</accession>
<protein>
    <submittedName>
        <fullName evidence="5">Right origin-binding protein</fullName>
    </submittedName>
</protein>
<feature type="domain" description="HTH araC/xylS-type" evidence="4">
    <location>
        <begin position="8"/>
        <end position="106"/>
    </location>
</feature>
<dbReference type="Pfam" id="PF12833">
    <property type="entry name" value="HTH_18"/>
    <property type="match status" value="1"/>
</dbReference>
<comment type="caution">
    <text evidence="5">The sequence shown here is derived from an EMBL/GenBank/DDBJ whole genome shotgun (WGS) entry which is preliminary data.</text>
</comment>
<evidence type="ECO:0000259" key="4">
    <source>
        <dbReference type="PROSITE" id="PS01124"/>
    </source>
</evidence>
<evidence type="ECO:0000256" key="2">
    <source>
        <dbReference type="ARBA" id="ARBA00023125"/>
    </source>
</evidence>
<keyword evidence="3" id="KW-0804">Transcription</keyword>
<dbReference type="PROSITE" id="PS01124">
    <property type="entry name" value="HTH_ARAC_FAMILY_2"/>
    <property type="match status" value="1"/>
</dbReference>
<dbReference type="InterPro" id="IPR011256">
    <property type="entry name" value="Reg_factor_effector_dom_sf"/>
</dbReference>
<dbReference type="Gene3D" id="1.10.10.60">
    <property type="entry name" value="Homeodomain-like"/>
    <property type="match status" value="2"/>
</dbReference>
<dbReference type="RefSeq" id="WP_067406544.1">
    <property type="nucleotide sequence ID" value="NZ_LZEY01000060.1"/>
</dbReference>
<dbReference type="Gene3D" id="3.20.80.10">
    <property type="entry name" value="Regulatory factor, effector binding domain"/>
    <property type="match status" value="1"/>
</dbReference>
<dbReference type="GO" id="GO:0043565">
    <property type="term" value="F:sequence-specific DNA binding"/>
    <property type="evidence" value="ECO:0007669"/>
    <property type="project" value="InterPro"/>
</dbReference>
<evidence type="ECO:0000313" key="5">
    <source>
        <dbReference type="EMBL" id="OBU02754.1"/>
    </source>
</evidence>
<dbReference type="EMBL" id="LZEY01000060">
    <property type="protein sequence ID" value="OBU02754.1"/>
    <property type="molecule type" value="Genomic_DNA"/>
</dbReference>
<keyword evidence="1" id="KW-0805">Transcription regulation</keyword>
<keyword evidence="2" id="KW-0238">DNA-binding</keyword>
<dbReference type="InterPro" id="IPR018060">
    <property type="entry name" value="HTH_AraC"/>
</dbReference>
<dbReference type="PANTHER" id="PTHR47504:SF5">
    <property type="entry name" value="RIGHT ORIGIN-BINDING PROTEIN"/>
    <property type="match status" value="1"/>
</dbReference>
<evidence type="ECO:0000256" key="1">
    <source>
        <dbReference type="ARBA" id="ARBA00023015"/>
    </source>
</evidence>
<dbReference type="SUPFAM" id="SSF46689">
    <property type="entry name" value="Homeodomain-like"/>
    <property type="match status" value="2"/>
</dbReference>
<sequence>MFNERVVDDILGWIESNLESDLSLEAVAQKAGYSKWHFQRLFKQQTGYTLACYVRARRLSCAAIALRLLPLNLMHLSLKYRFDSQQTFCRAFKQHFGITPSGYRKKHGWHPGGFVLPKRYVDKLHSSLEITMLPQKILAGTSHIYQAASDTWNLNTPVLRQQYWSLFLQRLPVLPDVVYATHGVNKSAGDTFSMCYTTMAETHWLTNTTPQDTIYEPARVHYLKIIFSGDFSDIDFQDIIYDIYNNVMSEMSIIRHPGHPDIEEYLLTDKNPENACTEPKSMVHTLHYYIPVISDNPAR</sequence>
<dbReference type="InterPro" id="IPR050959">
    <property type="entry name" value="MarA-like"/>
</dbReference>
<organism evidence="5 6">
    <name type="scientific">Morganella psychrotolerans</name>
    <dbReference type="NCBI Taxonomy" id="368603"/>
    <lineage>
        <taxon>Bacteria</taxon>
        <taxon>Pseudomonadati</taxon>
        <taxon>Pseudomonadota</taxon>
        <taxon>Gammaproteobacteria</taxon>
        <taxon>Enterobacterales</taxon>
        <taxon>Morganellaceae</taxon>
        <taxon>Morganella</taxon>
    </lineage>
</organism>
<dbReference type="SMART" id="SM00342">
    <property type="entry name" value="HTH_ARAC"/>
    <property type="match status" value="1"/>
</dbReference>
<gene>
    <name evidence="5" type="ORF">AYY18_12185</name>
</gene>
<evidence type="ECO:0000256" key="3">
    <source>
        <dbReference type="ARBA" id="ARBA00023163"/>
    </source>
</evidence>
<dbReference type="InterPro" id="IPR009057">
    <property type="entry name" value="Homeodomain-like_sf"/>
</dbReference>
<dbReference type="AlphaFoldDB" id="A0A1B8H106"/>
<dbReference type="GO" id="GO:0003700">
    <property type="term" value="F:DNA-binding transcription factor activity"/>
    <property type="evidence" value="ECO:0007669"/>
    <property type="project" value="InterPro"/>
</dbReference>
<name>A0A1B8H106_9GAMM</name>